<feature type="signal peptide" evidence="1">
    <location>
        <begin position="1"/>
        <end position="20"/>
    </location>
</feature>
<dbReference type="PANTHER" id="PTHR34597:SF1">
    <property type="entry name" value="HEME_HEMOPEXIN TRANSPORTER PROTEIN HUXB"/>
    <property type="match status" value="1"/>
</dbReference>
<sequence length="399" mass="44107">MRKTPGLLFAVVCVSDLAHAYTPPDVAKPPADLRFQEAPGVDLRSTLILGATRHYTPQTVNHDTPTVTGNLEFDNYGNRYVGVNRPGSTLNLNNLLGLNDQLSFRSPGSGEGGHYYRVAYHLTAGPWDTQVGVMWADMAYELKKELTVLKAEGDVSTLSAFVIQPLIKRQDLNLNLRLQYDDKRFDDTIDLVYMRSEKDSKSISLSLNADSQDAFFGGATNQFSLGWTQGDVEISGTPYTVTGYTDEGRFDVIHASLARVQHLTPRLSLHAQVNGQWSNDSLDESEKMQIGGALGVNAYPQSEGLADSGWLASLELRYALTESWQAATFVDHGESRRNAAGLNTSEDLRTQRSGTGLGLRWAADNWYINAVAAWKLGNADATSDNDKTPRFWTQIVRYF</sequence>
<gene>
    <name evidence="3" type="ORF">WG219_00585</name>
</gene>
<keyword evidence="1" id="KW-0732">Signal</keyword>
<protein>
    <submittedName>
        <fullName evidence="3">ShlB/FhaC/HecB family hemolysin secretion/activation protein</fullName>
    </submittedName>
</protein>
<evidence type="ECO:0000313" key="4">
    <source>
        <dbReference type="Proteomes" id="UP001476583"/>
    </source>
</evidence>
<accession>A0ABZ2RG91</accession>
<keyword evidence="4" id="KW-1185">Reference proteome</keyword>
<name>A0ABZ2RG91_ECTME</name>
<dbReference type="PANTHER" id="PTHR34597">
    <property type="entry name" value="SLR1661 PROTEIN"/>
    <property type="match status" value="1"/>
</dbReference>
<dbReference type="EMBL" id="CP148074">
    <property type="protein sequence ID" value="WXL26023.1"/>
    <property type="molecule type" value="Genomic_DNA"/>
</dbReference>
<proteinExistence type="predicted"/>
<reference evidence="3 4" key="1">
    <citation type="submission" date="2024-03" db="EMBL/GenBank/DDBJ databases">
        <title>Complete genome of BD2.</title>
        <authorList>
            <person name="Cao G."/>
        </authorList>
    </citation>
    <scope>NUCLEOTIDE SEQUENCE [LARGE SCALE GENOMIC DNA]</scope>
    <source>
        <strain evidence="3 4">BD2</strain>
    </source>
</reference>
<evidence type="ECO:0000313" key="3">
    <source>
        <dbReference type="EMBL" id="WXL26023.1"/>
    </source>
</evidence>
<dbReference type="Proteomes" id="UP001476583">
    <property type="component" value="Chromosome"/>
</dbReference>
<feature type="chain" id="PRO_5045309510" evidence="1">
    <location>
        <begin position="21"/>
        <end position="399"/>
    </location>
</feature>
<feature type="domain" description="Haemolysin activator HlyB C-terminal" evidence="2">
    <location>
        <begin position="64"/>
        <end position="360"/>
    </location>
</feature>
<dbReference type="InterPro" id="IPR005565">
    <property type="entry name" value="Hemolysn_activator_HlyB_C"/>
</dbReference>
<evidence type="ECO:0000259" key="2">
    <source>
        <dbReference type="Pfam" id="PF03865"/>
    </source>
</evidence>
<dbReference type="InterPro" id="IPR051544">
    <property type="entry name" value="TPS_OM_transporter"/>
</dbReference>
<dbReference type="Gene3D" id="2.40.160.50">
    <property type="entry name" value="membrane protein fhac: a member of the omp85/tpsb transporter family"/>
    <property type="match status" value="1"/>
</dbReference>
<organism evidence="3 4">
    <name type="scientific">Ectopseudomonas mendocina</name>
    <name type="common">Pseudomonas mendocina</name>
    <dbReference type="NCBI Taxonomy" id="300"/>
    <lineage>
        <taxon>Bacteria</taxon>
        <taxon>Pseudomonadati</taxon>
        <taxon>Pseudomonadota</taxon>
        <taxon>Gammaproteobacteria</taxon>
        <taxon>Pseudomonadales</taxon>
        <taxon>Pseudomonadaceae</taxon>
        <taxon>Ectopseudomonas</taxon>
    </lineage>
</organism>
<evidence type="ECO:0000256" key="1">
    <source>
        <dbReference type="SAM" id="SignalP"/>
    </source>
</evidence>
<dbReference type="Pfam" id="PF03865">
    <property type="entry name" value="ShlB"/>
    <property type="match status" value="1"/>
</dbReference>